<protein>
    <submittedName>
        <fullName evidence="1">Uncharacterized protein</fullName>
    </submittedName>
</protein>
<sequence>MHLAGLRASFTSSAAGLAAPCRPYSARHAAAPRGEQSKQLDGPYLLLMVLAPQLLTYSKF</sequence>
<reference evidence="1" key="1">
    <citation type="submission" date="2014-09" db="EMBL/GenBank/DDBJ databases">
        <authorList>
            <person name="Magalhaes I.L.F."/>
            <person name="Oliveira U."/>
            <person name="Santos F.R."/>
            <person name="Vidigal T.H.D.A."/>
            <person name="Brescovit A.D."/>
            <person name="Santos A.J."/>
        </authorList>
    </citation>
    <scope>NUCLEOTIDE SEQUENCE</scope>
    <source>
        <tissue evidence="1">Shoot tissue taken approximately 20 cm above the soil surface</tissue>
    </source>
</reference>
<organism evidence="1">
    <name type="scientific">Arundo donax</name>
    <name type="common">Giant reed</name>
    <name type="synonym">Donax arundinaceus</name>
    <dbReference type="NCBI Taxonomy" id="35708"/>
    <lineage>
        <taxon>Eukaryota</taxon>
        <taxon>Viridiplantae</taxon>
        <taxon>Streptophyta</taxon>
        <taxon>Embryophyta</taxon>
        <taxon>Tracheophyta</taxon>
        <taxon>Spermatophyta</taxon>
        <taxon>Magnoliopsida</taxon>
        <taxon>Liliopsida</taxon>
        <taxon>Poales</taxon>
        <taxon>Poaceae</taxon>
        <taxon>PACMAD clade</taxon>
        <taxon>Arundinoideae</taxon>
        <taxon>Arundineae</taxon>
        <taxon>Arundo</taxon>
    </lineage>
</organism>
<evidence type="ECO:0000313" key="1">
    <source>
        <dbReference type="EMBL" id="JAD39601.1"/>
    </source>
</evidence>
<dbReference type="EMBL" id="GBRH01258294">
    <property type="protein sequence ID" value="JAD39601.1"/>
    <property type="molecule type" value="Transcribed_RNA"/>
</dbReference>
<accession>A0A0A8ZLF2</accession>
<proteinExistence type="predicted"/>
<dbReference type="AlphaFoldDB" id="A0A0A8ZLF2"/>
<name>A0A0A8ZLF2_ARUDO</name>
<reference evidence="1" key="2">
    <citation type="journal article" date="2015" name="Data Brief">
        <title>Shoot transcriptome of the giant reed, Arundo donax.</title>
        <authorList>
            <person name="Barrero R.A."/>
            <person name="Guerrero F.D."/>
            <person name="Moolhuijzen P."/>
            <person name="Goolsby J.A."/>
            <person name="Tidwell J."/>
            <person name="Bellgard S.E."/>
            <person name="Bellgard M.I."/>
        </authorList>
    </citation>
    <scope>NUCLEOTIDE SEQUENCE</scope>
    <source>
        <tissue evidence="1">Shoot tissue taken approximately 20 cm above the soil surface</tissue>
    </source>
</reference>